<dbReference type="RefSeq" id="WP_345469661.1">
    <property type="nucleotide sequence ID" value="NZ_BAABHF010000038.1"/>
</dbReference>
<feature type="region of interest" description="Disordered" evidence="1">
    <location>
        <begin position="150"/>
        <end position="173"/>
    </location>
</feature>
<accession>A0ABP8QKV9</accession>
<comment type="caution">
    <text evidence="2">The sequence shown here is derived from an EMBL/GenBank/DDBJ whole genome shotgun (WGS) entry which is preliminary data.</text>
</comment>
<evidence type="ECO:0000313" key="2">
    <source>
        <dbReference type="EMBL" id="GAA4505378.1"/>
    </source>
</evidence>
<evidence type="ECO:0000256" key="1">
    <source>
        <dbReference type="SAM" id="MobiDB-lite"/>
    </source>
</evidence>
<name>A0ABP8QKV9_9ACTN</name>
<proteinExistence type="predicted"/>
<evidence type="ECO:0000313" key="3">
    <source>
        <dbReference type="Proteomes" id="UP001500503"/>
    </source>
</evidence>
<keyword evidence="3" id="KW-1185">Reference proteome</keyword>
<reference evidence="3" key="1">
    <citation type="journal article" date="2019" name="Int. J. Syst. Evol. Microbiol.">
        <title>The Global Catalogue of Microorganisms (GCM) 10K type strain sequencing project: providing services to taxonomists for standard genome sequencing and annotation.</title>
        <authorList>
            <consortium name="The Broad Institute Genomics Platform"/>
            <consortium name="The Broad Institute Genome Sequencing Center for Infectious Disease"/>
            <person name="Wu L."/>
            <person name="Ma J."/>
        </authorList>
    </citation>
    <scope>NUCLEOTIDE SEQUENCE [LARGE SCALE GENOMIC DNA]</scope>
    <source>
        <strain evidence="3">JCM 17933</strain>
    </source>
</reference>
<sequence>MPPDFNTGPAYPWGDDPWPGTEHIKNELKNHPNAKDEVWFSQGEFDALMARLKSRRSEFDNRKVGGKTARENLVQAAQFNIKDIGQWAAARELYTSASGAQSLMLQAYDYFISAFDAVIKRMETTKNTNTGVEVDNVDTVTFHNVLTLDLGQKPKPPAQPNTPGQPAKPGSYS</sequence>
<dbReference type="EMBL" id="BAABHF010000038">
    <property type="protein sequence ID" value="GAA4505378.1"/>
    <property type="molecule type" value="Genomic_DNA"/>
</dbReference>
<organism evidence="2 3">
    <name type="scientific">Actinoallomurus oryzae</name>
    <dbReference type="NCBI Taxonomy" id="502180"/>
    <lineage>
        <taxon>Bacteria</taxon>
        <taxon>Bacillati</taxon>
        <taxon>Actinomycetota</taxon>
        <taxon>Actinomycetes</taxon>
        <taxon>Streptosporangiales</taxon>
        <taxon>Thermomonosporaceae</taxon>
        <taxon>Actinoallomurus</taxon>
    </lineage>
</organism>
<gene>
    <name evidence="2" type="ORF">GCM10023191_060980</name>
</gene>
<protein>
    <submittedName>
        <fullName evidence="2">Uncharacterized protein</fullName>
    </submittedName>
</protein>
<dbReference type="Proteomes" id="UP001500503">
    <property type="component" value="Unassembled WGS sequence"/>
</dbReference>